<sequence length="189" mass="21389">MLQNRLETYPRSASSSATPLYLNAAAILHKSQVDHFHDAGNAQEPMGSSPINHRSRFARIFSRRNPLSSRLIPVSRFIAITRHQHHRINPPGTTLKHTHTHTRETGKTGIRKRKVTQTQRKGMGTMRGTNALPCSTLGCRDAKSVADGWPRCCTRWPGLSHTFSSPPLPSIRCRLLMTRRTRPWRARLS</sequence>
<dbReference type="Proteomes" id="UP001232148">
    <property type="component" value="Unassembled WGS sequence"/>
</dbReference>
<gene>
    <name evidence="2" type="ORF">LX32DRAFT_33793</name>
</gene>
<protein>
    <submittedName>
        <fullName evidence="2">Uncharacterized protein</fullName>
    </submittedName>
</protein>
<evidence type="ECO:0000256" key="1">
    <source>
        <dbReference type="SAM" id="MobiDB-lite"/>
    </source>
</evidence>
<comment type="caution">
    <text evidence="2">The sequence shown here is derived from an EMBL/GenBank/DDBJ whole genome shotgun (WGS) entry which is preliminary data.</text>
</comment>
<evidence type="ECO:0000313" key="2">
    <source>
        <dbReference type="EMBL" id="KAK2026108.1"/>
    </source>
</evidence>
<accession>A0AAD9HC39</accession>
<name>A0AAD9HC39_9PEZI</name>
<feature type="region of interest" description="Disordered" evidence="1">
    <location>
        <begin position="87"/>
        <end position="108"/>
    </location>
</feature>
<evidence type="ECO:0000313" key="3">
    <source>
        <dbReference type="Proteomes" id="UP001232148"/>
    </source>
</evidence>
<keyword evidence="3" id="KW-1185">Reference proteome</keyword>
<organism evidence="2 3">
    <name type="scientific">Colletotrichum zoysiae</name>
    <dbReference type="NCBI Taxonomy" id="1216348"/>
    <lineage>
        <taxon>Eukaryota</taxon>
        <taxon>Fungi</taxon>
        <taxon>Dikarya</taxon>
        <taxon>Ascomycota</taxon>
        <taxon>Pezizomycotina</taxon>
        <taxon>Sordariomycetes</taxon>
        <taxon>Hypocreomycetidae</taxon>
        <taxon>Glomerellales</taxon>
        <taxon>Glomerellaceae</taxon>
        <taxon>Colletotrichum</taxon>
        <taxon>Colletotrichum graminicola species complex</taxon>
    </lineage>
</organism>
<dbReference type="AlphaFoldDB" id="A0AAD9HC39"/>
<proteinExistence type="predicted"/>
<dbReference type="EMBL" id="MU842921">
    <property type="protein sequence ID" value="KAK2026108.1"/>
    <property type="molecule type" value="Genomic_DNA"/>
</dbReference>
<reference evidence="2" key="1">
    <citation type="submission" date="2021-06" db="EMBL/GenBank/DDBJ databases">
        <title>Comparative genomics, transcriptomics and evolutionary studies reveal genomic signatures of adaptation to plant cell wall in hemibiotrophic fungi.</title>
        <authorList>
            <consortium name="DOE Joint Genome Institute"/>
            <person name="Baroncelli R."/>
            <person name="Diaz J.F."/>
            <person name="Benocci T."/>
            <person name="Peng M."/>
            <person name="Battaglia E."/>
            <person name="Haridas S."/>
            <person name="Andreopoulos W."/>
            <person name="Labutti K."/>
            <person name="Pangilinan J."/>
            <person name="Floch G.L."/>
            <person name="Makela M.R."/>
            <person name="Henrissat B."/>
            <person name="Grigoriev I.V."/>
            <person name="Crouch J.A."/>
            <person name="De Vries R.P."/>
            <person name="Sukno S.A."/>
            <person name="Thon M.R."/>
        </authorList>
    </citation>
    <scope>NUCLEOTIDE SEQUENCE</scope>
    <source>
        <strain evidence="2">MAFF235873</strain>
    </source>
</reference>